<organism evidence="1">
    <name type="scientific">Candidatus Methanogaster sp. ANME-2c ERB4</name>
    <dbReference type="NCBI Taxonomy" id="2759911"/>
    <lineage>
        <taxon>Archaea</taxon>
        <taxon>Methanobacteriati</taxon>
        <taxon>Methanobacteriota</taxon>
        <taxon>Stenosarchaea group</taxon>
        <taxon>Methanomicrobia</taxon>
        <taxon>Methanosarcinales</taxon>
        <taxon>ANME-2 cluster</taxon>
        <taxon>Candidatus Methanogasteraceae</taxon>
        <taxon>Candidatus Methanogaster</taxon>
    </lineage>
</organism>
<accession>A0A7G9YFA5</accession>
<protein>
    <submittedName>
        <fullName evidence="1">Uncharacterized protein</fullName>
    </submittedName>
</protein>
<proteinExistence type="predicted"/>
<dbReference type="AlphaFoldDB" id="A0A7G9YFA5"/>
<name>A0A7G9YFA5_9EURY</name>
<gene>
    <name evidence="1" type="ORF">BAIACGLI_00002</name>
</gene>
<dbReference type="EMBL" id="MT631214">
    <property type="protein sequence ID" value="QNO46689.1"/>
    <property type="molecule type" value="Genomic_DNA"/>
</dbReference>
<evidence type="ECO:0000313" key="1">
    <source>
        <dbReference type="EMBL" id="QNO46689.1"/>
    </source>
</evidence>
<sequence>MVSVIVTDFLALVFVDTQYKMKAKEINFPISAARYTNAFILSYTLIKRRCYGILNVKHLFQRIYLDLEGYSLYA</sequence>
<reference evidence="1" key="1">
    <citation type="submission" date="2020-06" db="EMBL/GenBank/DDBJ databases">
        <title>Unique genomic features of the anaerobic methanotrophic archaea.</title>
        <authorList>
            <person name="Chadwick G.L."/>
            <person name="Skennerton C.T."/>
            <person name="Laso-Perez R."/>
            <person name="Leu A.O."/>
            <person name="Speth D.R."/>
            <person name="Yu H."/>
            <person name="Morgan-Lang C."/>
            <person name="Hatzenpichler R."/>
            <person name="Goudeau D."/>
            <person name="Malmstrom R."/>
            <person name="Brazelton W.J."/>
            <person name="Woyke T."/>
            <person name="Hallam S.J."/>
            <person name="Tyson G.W."/>
            <person name="Wegener G."/>
            <person name="Boetius A."/>
            <person name="Orphan V."/>
        </authorList>
    </citation>
    <scope>NUCLEOTIDE SEQUENCE</scope>
</reference>